<dbReference type="PANTHER" id="PTHR43066:SF21">
    <property type="entry name" value="UBIQUITIN-ASSOCIATED DOMAIN-CONTAINING PROTEIN 2"/>
    <property type="match status" value="1"/>
</dbReference>
<evidence type="ECO:0000256" key="4">
    <source>
        <dbReference type="ARBA" id="ARBA00023136"/>
    </source>
</evidence>
<keyword evidence="2 5" id="KW-0812">Transmembrane</keyword>
<gene>
    <name evidence="6" type="ORF">AC579_2967</name>
</gene>
<comment type="subcellular location">
    <subcellularLocation>
        <location evidence="1">Membrane</location>
        <topology evidence="1">Multi-pass membrane protein</topology>
    </subcellularLocation>
</comment>
<keyword evidence="7" id="KW-1185">Reference proteome</keyword>
<dbReference type="AlphaFoldDB" id="A0A139I7T6"/>
<dbReference type="InterPro" id="IPR035952">
    <property type="entry name" value="Rhomboid-like_sf"/>
</dbReference>
<evidence type="ECO:0000313" key="7">
    <source>
        <dbReference type="Proteomes" id="UP000073492"/>
    </source>
</evidence>
<sequence>MCSGQPALDWYRGHHNSRGFADRILQLSPPAAMLASGFTNAPVSRLLLIGLVLASLLATLTDNKYFMWIEVRPHLLDYLQFWRLLTWQICYTNSTELLFAAMTIYNLRVVERLWGTRKFASFLLSTFLYNALLPPILLAVVIRPLTFGRINYLPAGPTPIVFSLLAQYHAAIPYVYKYRISGSATHHQQQGLMLTSKATSYLLPLQLALSQLPGSALAAGIGWIVGLAYRRELLPGAASWRVPAWVIGAREQKERYDNLRRRMEGEAGRATGVDTAQDNTRRRGMLAGMADQFRGAF</sequence>
<dbReference type="PANTHER" id="PTHR43066">
    <property type="entry name" value="RHOMBOID-RELATED PROTEIN"/>
    <property type="match status" value="1"/>
</dbReference>
<dbReference type="EMBL" id="LFZO01000238">
    <property type="protein sequence ID" value="KXT10801.1"/>
    <property type="molecule type" value="Genomic_DNA"/>
</dbReference>
<evidence type="ECO:0000256" key="1">
    <source>
        <dbReference type="ARBA" id="ARBA00004141"/>
    </source>
</evidence>
<dbReference type="EMBL" id="LFZO01000238">
    <property type="protein sequence ID" value="KXT10803.1"/>
    <property type="molecule type" value="Genomic_DNA"/>
</dbReference>
<name>A0A139I7T6_9PEZI</name>
<dbReference type="GO" id="GO:0004252">
    <property type="term" value="F:serine-type endopeptidase activity"/>
    <property type="evidence" value="ECO:0007669"/>
    <property type="project" value="TreeGrafter"/>
</dbReference>
<feature type="transmembrane region" description="Helical" evidence="5">
    <location>
        <begin position="43"/>
        <end position="61"/>
    </location>
</feature>
<dbReference type="OrthoDB" id="3648633at2759"/>
<keyword evidence="3 5" id="KW-1133">Transmembrane helix</keyword>
<reference evidence="6 7" key="1">
    <citation type="submission" date="2015-07" db="EMBL/GenBank/DDBJ databases">
        <title>Comparative genomics of the Sigatoka disease complex on banana suggests a link between parallel evolutionary changes in Pseudocercospora fijiensis and Pseudocercospora eumusae and increased virulence on the banana host.</title>
        <authorList>
            <person name="Chang T.-C."/>
            <person name="Salvucci A."/>
            <person name="Crous P.W."/>
            <person name="Stergiopoulos I."/>
        </authorList>
    </citation>
    <scope>NUCLEOTIDE SEQUENCE [LARGE SCALE GENOMIC DNA]</scope>
    <source>
        <strain evidence="6 7">CBS 116634</strain>
    </source>
</reference>
<proteinExistence type="predicted"/>
<comment type="caution">
    <text evidence="6">The sequence shown here is derived from an EMBL/GenBank/DDBJ whole genome shotgun (WGS) entry which is preliminary data.</text>
</comment>
<evidence type="ECO:0000256" key="3">
    <source>
        <dbReference type="ARBA" id="ARBA00022989"/>
    </source>
</evidence>
<feature type="transmembrane region" description="Helical" evidence="5">
    <location>
        <begin position="81"/>
        <end position="107"/>
    </location>
</feature>
<dbReference type="SUPFAM" id="SSF144091">
    <property type="entry name" value="Rhomboid-like"/>
    <property type="match status" value="1"/>
</dbReference>
<organism evidence="6 7">
    <name type="scientific">Pseudocercospora musae</name>
    <dbReference type="NCBI Taxonomy" id="113226"/>
    <lineage>
        <taxon>Eukaryota</taxon>
        <taxon>Fungi</taxon>
        <taxon>Dikarya</taxon>
        <taxon>Ascomycota</taxon>
        <taxon>Pezizomycotina</taxon>
        <taxon>Dothideomycetes</taxon>
        <taxon>Dothideomycetidae</taxon>
        <taxon>Mycosphaerellales</taxon>
        <taxon>Mycosphaerellaceae</taxon>
        <taxon>Pseudocercospora</taxon>
    </lineage>
</organism>
<dbReference type="GO" id="GO:0016020">
    <property type="term" value="C:membrane"/>
    <property type="evidence" value="ECO:0007669"/>
    <property type="project" value="UniProtKB-SubCell"/>
</dbReference>
<evidence type="ECO:0000256" key="5">
    <source>
        <dbReference type="SAM" id="Phobius"/>
    </source>
</evidence>
<evidence type="ECO:0000256" key="2">
    <source>
        <dbReference type="ARBA" id="ARBA00022692"/>
    </source>
</evidence>
<evidence type="ECO:0008006" key="8">
    <source>
        <dbReference type="Google" id="ProtNLM"/>
    </source>
</evidence>
<dbReference type="Proteomes" id="UP000073492">
    <property type="component" value="Unassembled WGS sequence"/>
</dbReference>
<protein>
    <recommendedName>
        <fullName evidence="8">Peptidase S54 rhomboid domain-containing protein</fullName>
    </recommendedName>
</protein>
<keyword evidence="4 5" id="KW-0472">Membrane</keyword>
<accession>A0A139I7T6</accession>
<feature type="transmembrane region" description="Helical" evidence="5">
    <location>
        <begin position="119"/>
        <end position="142"/>
    </location>
</feature>
<evidence type="ECO:0000313" key="6">
    <source>
        <dbReference type="EMBL" id="KXT10803.1"/>
    </source>
</evidence>